<gene>
    <name evidence="2" type="ORF">LEP1GSC195_1395</name>
</gene>
<reference evidence="2" key="1">
    <citation type="submission" date="2013-04" db="EMBL/GenBank/DDBJ databases">
        <authorList>
            <person name="Harkins D.M."/>
            <person name="Durkin A.S."/>
            <person name="Brinkac L.M."/>
            <person name="Haft D.H."/>
            <person name="Selengut J.D."/>
            <person name="Sanka R."/>
            <person name="DePew J."/>
            <person name="Purushe J."/>
            <person name="Galloway R.L."/>
            <person name="Vinetz J.M."/>
            <person name="Sutton G.G."/>
            <person name="Nierman W.C."/>
            <person name="Fouts D.E."/>
        </authorList>
    </citation>
    <scope>NUCLEOTIDE SEQUENCE [LARGE SCALE GENOMIC DNA]</scope>
    <source>
        <strain evidence="2">CDC</strain>
    </source>
</reference>
<feature type="transmembrane region" description="Helical" evidence="1">
    <location>
        <begin position="261"/>
        <end position="286"/>
    </location>
</feature>
<accession>R8ZXW5</accession>
<name>R8ZXW5_9LEPT</name>
<keyword evidence="1" id="KW-1133">Transmembrane helix</keyword>
<proteinExistence type="predicted"/>
<protein>
    <submittedName>
        <fullName evidence="2">Uncharacterized protein</fullName>
    </submittedName>
</protein>
<dbReference type="AlphaFoldDB" id="R8ZXW5"/>
<dbReference type="Proteomes" id="UP000013984">
    <property type="component" value="Unassembled WGS sequence"/>
</dbReference>
<sequence length="293" mass="34304">MKTQITNNIIWIFFIIIFHQNCFWTMKTYENAYPYPKSGKVPITEIESILIDTNDTIKVKTNENSGCLKISNGSYFLWFSKKSLNQKCESFNNENSEPGSLTFLNISNSAILRKDKIILDFSSFPPEKFLLTNPYVVWSASEGFYGYSNDPKVDSTFKNAYISNDYKYLFVEKKDKMFVFNAHEEKSVIRRIVIENLANKLIKTYKNKIIPIKFIQIKDTGILSITQSNKRQFYALANTPNLYDIKLDITKDKEQKPNYEYLPLLPISLIADIIISPIVIPFYTYYFMRMRIK</sequence>
<evidence type="ECO:0000313" key="2">
    <source>
        <dbReference type="EMBL" id="EOQ94801.1"/>
    </source>
</evidence>
<evidence type="ECO:0000313" key="3">
    <source>
        <dbReference type="Proteomes" id="UP000013984"/>
    </source>
</evidence>
<keyword evidence="1" id="KW-0472">Membrane</keyword>
<keyword evidence="1" id="KW-0812">Transmembrane</keyword>
<comment type="caution">
    <text evidence="2">The sequence shown here is derived from an EMBL/GenBank/DDBJ whole genome shotgun (WGS) entry which is preliminary data.</text>
</comment>
<organism evidence="2 3">
    <name type="scientific">Leptospira wolbachii serovar Codice str. CDC</name>
    <dbReference type="NCBI Taxonomy" id="1218599"/>
    <lineage>
        <taxon>Bacteria</taxon>
        <taxon>Pseudomonadati</taxon>
        <taxon>Spirochaetota</taxon>
        <taxon>Spirochaetia</taxon>
        <taxon>Leptospirales</taxon>
        <taxon>Leptospiraceae</taxon>
        <taxon>Leptospira</taxon>
    </lineage>
</organism>
<evidence type="ECO:0000256" key="1">
    <source>
        <dbReference type="SAM" id="Phobius"/>
    </source>
</evidence>
<keyword evidence="3" id="KW-1185">Reference proteome</keyword>
<dbReference type="EMBL" id="AOGZ02000019">
    <property type="protein sequence ID" value="EOQ94801.1"/>
    <property type="molecule type" value="Genomic_DNA"/>
</dbReference>